<evidence type="ECO:0000313" key="2">
    <source>
        <dbReference type="EMBL" id="KZS20807.1"/>
    </source>
</evidence>
<evidence type="ECO:0000313" key="3">
    <source>
        <dbReference type="Proteomes" id="UP000076858"/>
    </source>
</evidence>
<accession>A0A162RV64</accession>
<keyword evidence="3" id="KW-1185">Reference proteome</keyword>
<name>A0A162RV64_9CRUS</name>
<sequence>MDYLHIFLVLVSEIPGLCLGFGFRSPEQLNRLSDLPGICLFFHSSQSLFLEPFQRLLSFIVFNYLTVGYTVCF</sequence>
<feature type="chain" id="PRO_5007839149" evidence="1">
    <location>
        <begin position="21"/>
        <end position="73"/>
    </location>
</feature>
<reference evidence="2 3" key="1">
    <citation type="submission" date="2016-03" db="EMBL/GenBank/DDBJ databases">
        <title>EvidentialGene: Evidence-directed Construction of Genes on Genomes.</title>
        <authorList>
            <person name="Gilbert D.G."/>
            <person name="Choi J.-H."/>
            <person name="Mockaitis K."/>
            <person name="Colbourne J."/>
            <person name="Pfrender M."/>
        </authorList>
    </citation>
    <scope>NUCLEOTIDE SEQUENCE [LARGE SCALE GENOMIC DNA]</scope>
    <source>
        <strain evidence="2 3">Xinb3</strain>
        <tissue evidence="2">Complete organism</tissue>
    </source>
</reference>
<comment type="caution">
    <text evidence="2">The sequence shown here is derived from an EMBL/GenBank/DDBJ whole genome shotgun (WGS) entry which is preliminary data.</text>
</comment>
<gene>
    <name evidence="2" type="ORF">APZ42_012491</name>
</gene>
<evidence type="ECO:0000256" key="1">
    <source>
        <dbReference type="SAM" id="SignalP"/>
    </source>
</evidence>
<dbReference type="EMBL" id="LRGB01000115">
    <property type="protein sequence ID" value="KZS20807.1"/>
    <property type="molecule type" value="Genomic_DNA"/>
</dbReference>
<keyword evidence="1" id="KW-0732">Signal</keyword>
<dbReference type="AlphaFoldDB" id="A0A162RV64"/>
<proteinExistence type="predicted"/>
<feature type="signal peptide" evidence="1">
    <location>
        <begin position="1"/>
        <end position="20"/>
    </location>
</feature>
<dbReference type="Proteomes" id="UP000076858">
    <property type="component" value="Unassembled WGS sequence"/>
</dbReference>
<organism evidence="2 3">
    <name type="scientific">Daphnia magna</name>
    <dbReference type="NCBI Taxonomy" id="35525"/>
    <lineage>
        <taxon>Eukaryota</taxon>
        <taxon>Metazoa</taxon>
        <taxon>Ecdysozoa</taxon>
        <taxon>Arthropoda</taxon>
        <taxon>Crustacea</taxon>
        <taxon>Branchiopoda</taxon>
        <taxon>Diplostraca</taxon>
        <taxon>Cladocera</taxon>
        <taxon>Anomopoda</taxon>
        <taxon>Daphniidae</taxon>
        <taxon>Daphnia</taxon>
    </lineage>
</organism>
<protein>
    <submittedName>
        <fullName evidence="2">Uncharacterized protein</fullName>
    </submittedName>
</protein>